<gene>
    <name evidence="2" type="ORF">GCM10023335_00560</name>
</gene>
<comment type="caution">
    <text evidence="2">The sequence shown here is derived from an EMBL/GenBank/DDBJ whole genome shotgun (WGS) entry which is preliminary data.</text>
</comment>
<organism evidence="2 3">
    <name type="scientific">Streptomyces siamensis</name>
    <dbReference type="NCBI Taxonomy" id="1274986"/>
    <lineage>
        <taxon>Bacteria</taxon>
        <taxon>Bacillati</taxon>
        <taxon>Actinomycetota</taxon>
        <taxon>Actinomycetes</taxon>
        <taxon>Kitasatosporales</taxon>
        <taxon>Streptomycetaceae</taxon>
        <taxon>Streptomyces</taxon>
    </lineage>
</organism>
<accession>A0ABP9IBE5</accession>
<evidence type="ECO:0000313" key="2">
    <source>
        <dbReference type="EMBL" id="GAA4993131.1"/>
    </source>
</evidence>
<reference evidence="3" key="1">
    <citation type="journal article" date="2019" name="Int. J. Syst. Evol. Microbiol.">
        <title>The Global Catalogue of Microorganisms (GCM) 10K type strain sequencing project: providing services to taxonomists for standard genome sequencing and annotation.</title>
        <authorList>
            <consortium name="The Broad Institute Genomics Platform"/>
            <consortium name="The Broad Institute Genome Sequencing Center for Infectious Disease"/>
            <person name="Wu L."/>
            <person name="Ma J."/>
        </authorList>
    </citation>
    <scope>NUCLEOTIDE SEQUENCE [LARGE SCALE GENOMIC DNA]</scope>
    <source>
        <strain evidence="3">JCM 18409</strain>
    </source>
</reference>
<proteinExistence type="predicted"/>
<sequence>MGEQQQEHARTERERGGERAEGAGQYLGDGVHAAAPEAREDAGGDVQESDERAGPGDQGGDGFGSRTPEYAPRSACSTRNLARHFPIYPDRHRIP</sequence>
<dbReference type="EMBL" id="BAABKB010000001">
    <property type="protein sequence ID" value="GAA4993131.1"/>
    <property type="molecule type" value="Genomic_DNA"/>
</dbReference>
<feature type="compositionally biased region" description="Basic and acidic residues" evidence="1">
    <location>
        <begin position="1"/>
        <end position="21"/>
    </location>
</feature>
<name>A0ABP9IBE5_9ACTN</name>
<evidence type="ECO:0000256" key="1">
    <source>
        <dbReference type="SAM" id="MobiDB-lite"/>
    </source>
</evidence>
<feature type="region of interest" description="Disordered" evidence="1">
    <location>
        <begin position="1"/>
        <end position="95"/>
    </location>
</feature>
<keyword evidence="3" id="KW-1185">Reference proteome</keyword>
<dbReference type="Proteomes" id="UP001501759">
    <property type="component" value="Unassembled WGS sequence"/>
</dbReference>
<protein>
    <submittedName>
        <fullName evidence="2">Uncharacterized protein</fullName>
    </submittedName>
</protein>
<evidence type="ECO:0000313" key="3">
    <source>
        <dbReference type="Proteomes" id="UP001501759"/>
    </source>
</evidence>